<evidence type="ECO:0000313" key="3">
    <source>
        <dbReference type="EMBL" id="KAK0541804.1"/>
    </source>
</evidence>
<gene>
    <name evidence="3" type="primary">KEL3_4</name>
    <name evidence="3" type="ORF">OC846_006937</name>
</gene>
<feature type="region of interest" description="Disordered" evidence="1">
    <location>
        <begin position="85"/>
        <end position="110"/>
    </location>
</feature>
<dbReference type="EMBL" id="JAPDMZ010000745">
    <property type="protein sequence ID" value="KAK0541804.1"/>
    <property type="molecule type" value="Genomic_DNA"/>
</dbReference>
<sequence length="110" mass="12157">MGVAKDSARTEEDVLSTPLPGETLRTFYDRTKEYWAQKAHSSGQSQNRGKELRRDGFSMAELKYDEYKPILEEIEKIQAEAGLDAAETRNAARPGGIAGGGPGVDSRNRR</sequence>
<keyword evidence="4" id="KW-1185">Reference proteome</keyword>
<protein>
    <submittedName>
        <fullName evidence="3">Kelch repeat-containing protein 3</fullName>
    </submittedName>
</protein>
<dbReference type="PANTHER" id="PTHR46063">
    <property type="entry name" value="KELCH DOMAIN-CONTAINING PROTEIN"/>
    <property type="match status" value="1"/>
</dbReference>
<reference evidence="3" key="1">
    <citation type="journal article" date="2023" name="PhytoFront">
        <title>Draft Genome Resources of Seven Strains of Tilletia horrida, Causal Agent of Kernel Smut of Rice.</title>
        <authorList>
            <person name="Khanal S."/>
            <person name="Antony Babu S."/>
            <person name="Zhou X.G."/>
        </authorList>
    </citation>
    <scope>NUCLEOTIDE SEQUENCE</scope>
    <source>
        <strain evidence="3">TX6</strain>
    </source>
</reference>
<accession>A0AAN6GHV1</accession>
<feature type="domain" description="DUF4110" evidence="2">
    <location>
        <begin position="12"/>
        <end position="81"/>
    </location>
</feature>
<dbReference type="InterPro" id="IPR052588">
    <property type="entry name" value="Kelch_domain_protein"/>
</dbReference>
<dbReference type="Proteomes" id="UP001176517">
    <property type="component" value="Unassembled WGS sequence"/>
</dbReference>
<evidence type="ECO:0000259" key="2">
    <source>
        <dbReference type="Pfam" id="PF13422"/>
    </source>
</evidence>
<dbReference type="AlphaFoldDB" id="A0AAN6GHV1"/>
<dbReference type="PANTHER" id="PTHR46063:SF1">
    <property type="entry name" value="KELCH DOMAIN-CONTAINING PROTEIN 4"/>
    <property type="match status" value="1"/>
</dbReference>
<proteinExistence type="predicted"/>
<organism evidence="3 4">
    <name type="scientific">Tilletia horrida</name>
    <dbReference type="NCBI Taxonomy" id="155126"/>
    <lineage>
        <taxon>Eukaryota</taxon>
        <taxon>Fungi</taxon>
        <taxon>Dikarya</taxon>
        <taxon>Basidiomycota</taxon>
        <taxon>Ustilaginomycotina</taxon>
        <taxon>Exobasidiomycetes</taxon>
        <taxon>Tilletiales</taxon>
        <taxon>Tilletiaceae</taxon>
        <taxon>Tilletia</taxon>
    </lineage>
</organism>
<dbReference type="Pfam" id="PF13422">
    <property type="entry name" value="DUF4110"/>
    <property type="match status" value="1"/>
</dbReference>
<dbReference type="InterPro" id="IPR025183">
    <property type="entry name" value="DUF4110"/>
</dbReference>
<evidence type="ECO:0000256" key="1">
    <source>
        <dbReference type="SAM" id="MobiDB-lite"/>
    </source>
</evidence>
<name>A0AAN6GHV1_9BASI</name>
<comment type="caution">
    <text evidence="3">The sequence shown here is derived from an EMBL/GenBank/DDBJ whole genome shotgun (WGS) entry which is preliminary data.</text>
</comment>
<evidence type="ECO:0000313" key="4">
    <source>
        <dbReference type="Proteomes" id="UP001176517"/>
    </source>
</evidence>